<keyword evidence="3" id="KW-0378">Hydrolase</keyword>
<gene>
    <name evidence="3" type="ORF">SAMN04489713_113237</name>
</gene>
<evidence type="ECO:0000313" key="3">
    <source>
        <dbReference type="EMBL" id="SFP37059.1"/>
    </source>
</evidence>
<reference evidence="3 4" key="1">
    <citation type="submission" date="2016-10" db="EMBL/GenBank/DDBJ databases">
        <authorList>
            <person name="de Groot N.N."/>
        </authorList>
    </citation>
    <scope>NUCLEOTIDE SEQUENCE [LARGE SCALE GENOMIC DNA]</scope>
    <source>
        <strain evidence="3 4">DSM 43067</strain>
    </source>
</reference>
<protein>
    <submittedName>
        <fullName evidence="3">Predicted metal-dependent hydrolase, TIM-barrel fold</fullName>
    </submittedName>
</protein>
<dbReference type="STRING" id="1993.SAMN04489713_113237"/>
<dbReference type="Proteomes" id="UP000183413">
    <property type="component" value="Unassembled WGS sequence"/>
</dbReference>
<dbReference type="eggNOG" id="COG3618">
    <property type="taxonomic scope" value="Bacteria"/>
</dbReference>
<organism evidence="3 4">
    <name type="scientific">Actinomadura madurae</name>
    <dbReference type="NCBI Taxonomy" id="1993"/>
    <lineage>
        <taxon>Bacteria</taxon>
        <taxon>Bacillati</taxon>
        <taxon>Actinomycetota</taxon>
        <taxon>Actinomycetes</taxon>
        <taxon>Streptosporangiales</taxon>
        <taxon>Thermomonosporaceae</taxon>
        <taxon>Actinomadura</taxon>
    </lineage>
</organism>
<evidence type="ECO:0000256" key="1">
    <source>
        <dbReference type="SAM" id="MobiDB-lite"/>
    </source>
</evidence>
<feature type="region of interest" description="Disordered" evidence="1">
    <location>
        <begin position="1"/>
        <end position="36"/>
    </location>
</feature>
<dbReference type="PANTHER" id="PTHR35563">
    <property type="entry name" value="BARREL METAL-DEPENDENT HYDROLASE, PUTATIVE (AFU_ORTHOLOGUE AFUA_1G16240)-RELATED"/>
    <property type="match status" value="1"/>
</dbReference>
<dbReference type="Gene3D" id="3.20.20.140">
    <property type="entry name" value="Metal-dependent hydrolases"/>
    <property type="match status" value="1"/>
</dbReference>
<proteinExistence type="predicted"/>
<dbReference type="AlphaFoldDB" id="A0A1I5PSY4"/>
<dbReference type="GO" id="GO:0016787">
    <property type="term" value="F:hydrolase activity"/>
    <property type="evidence" value="ECO:0007669"/>
    <property type="project" value="UniProtKB-KW"/>
</dbReference>
<feature type="domain" description="Amidohydrolase-related" evidence="2">
    <location>
        <begin position="39"/>
        <end position="302"/>
    </location>
</feature>
<dbReference type="EMBL" id="FOVH01000013">
    <property type="protein sequence ID" value="SFP37059.1"/>
    <property type="molecule type" value="Genomic_DNA"/>
</dbReference>
<dbReference type="InterPro" id="IPR006680">
    <property type="entry name" value="Amidohydro-rel"/>
</dbReference>
<name>A0A1I5PSY4_9ACTN</name>
<dbReference type="SUPFAM" id="SSF51556">
    <property type="entry name" value="Metallo-dependent hydrolases"/>
    <property type="match status" value="1"/>
</dbReference>
<evidence type="ECO:0000313" key="4">
    <source>
        <dbReference type="Proteomes" id="UP000183413"/>
    </source>
</evidence>
<keyword evidence="4" id="KW-1185">Reference proteome</keyword>
<dbReference type="InterPro" id="IPR052358">
    <property type="entry name" value="Aro_Compnd_Degr_Hydrolases"/>
</dbReference>
<dbReference type="PANTHER" id="PTHR35563:SF2">
    <property type="entry name" value="BARREL METAL-DEPENDENT HYDROLASE, PUTATIVE (AFU_ORTHOLOGUE AFUA_1G16240)-RELATED"/>
    <property type="match status" value="1"/>
</dbReference>
<dbReference type="InterPro" id="IPR032466">
    <property type="entry name" value="Metal_Hydrolase"/>
</dbReference>
<dbReference type="RefSeq" id="WP_083598220.1">
    <property type="nucleotide sequence ID" value="NZ_FOVH01000013.1"/>
</dbReference>
<accession>A0A1I5PSY4</accession>
<evidence type="ECO:0000259" key="2">
    <source>
        <dbReference type="Pfam" id="PF04909"/>
    </source>
</evidence>
<sequence length="316" mass="33434">MTEATGAEAARVFTPSPGNPGPHPRPRRPSLALPSGATDAHCHVFGPADVFPYPPDRAFTPVDAPRDEVTGLQRFLGFQRAVFVQSAGHGTDHRPLLDALAADPANRRGVAILRPGIGTAEILRLDSAGVCGARLHFVTHLGPGPEPEQALRMLGQVADLGWHAEIHVRARGIVEHAALIAAIPAPVVIDHMARVDLAEGLDGPSVQALTSLLERGDVWVKLSGVDRLSLVGPPYPDAVALAALLVERFPERVVWGTDYPHVNITGTAPDDGMLVDLIEQMAPTAALRERLLVTNPAELFGFGPATEPASKGFAHG</sequence>
<dbReference type="Pfam" id="PF04909">
    <property type="entry name" value="Amidohydro_2"/>
    <property type="match status" value="1"/>
</dbReference>
<dbReference type="InParanoid" id="A0A1I5PSY4"/>